<dbReference type="Pfam" id="PF19838">
    <property type="entry name" value="LptD_2"/>
    <property type="match status" value="1"/>
</dbReference>
<evidence type="ECO:0000256" key="2">
    <source>
        <dbReference type="SAM" id="SignalP"/>
    </source>
</evidence>
<feature type="chain" id="PRO_5046819607" evidence="2">
    <location>
        <begin position="22"/>
        <end position="900"/>
    </location>
</feature>
<dbReference type="RefSeq" id="WP_254155487.1">
    <property type="nucleotide sequence ID" value="NZ_JAHESD010000058.1"/>
</dbReference>
<feature type="region of interest" description="Disordered" evidence="1">
    <location>
        <begin position="29"/>
        <end position="69"/>
    </location>
</feature>
<keyword evidence="2" id="KW-0732">Signal</keyword>
<proteinExistence type="predicted"/>
<dbReference type="PANTHER" id="PTHR30189">
    <property type="entry name" value="LPS-ASSEMBLY PROTEIN"/>
    <property type="match status" value="1"/>
</dbReference>
<feature type="domain" description="LPS-assembly protein LptD central" evidence="3">
    <location>
        <begin position="219"/>
        <end position="706"/>
    </location>
</feature>
<evidence type="ECO:0000259" key="3">
    <source>
        <dbReference type="Pfam" id="PF19838"/>
    </source>
</evidence>
<gene>
    <name evidence="4" type="ORF">KK060_19790</name>
</gene>
<keyword evidence="5" id="KW-1185">Reference proteome</keyword>
<feature type="compositionally biased region" description="Polar residues" evidence="1">
    <location>
        <begin position="38"/>
        <end position="55"/>
    </location>
</feature>
<reference evidence="4 5" key="1">
    <citation type="submission" date="2021-05" db="EMBL/GenBank/DDBJ databases">
        <title>A Polyphasic approach of four new species of the genus Ohtaekwangia: Ohtaekwangia histidinii sp. nov., Ohtaekwangia cretensis sp. nov., Ohtaekwangia indiensis sp. nov., Ohtaekwangia reichenbachii sp. nov. from diverse environment.</title>
        <authorList>
            <person name="Octaviana S."/>
        </authorList>
    </citation>
    <scope>NUCLEOTIDE SEQUENCE [LARGE SCALE GENOMIC DNA]</scope>
    <source>
        <strain evidence="4 5">PWU20</strain>
    </source>
</reference>
<feature type="signal peptide" evidence="2">
    <location>
        <begin position="1"/>
        <end position="21"/>
    </location>
</feature>
<dbReference type="InterPro" id="IPR050218">
    <property type="entry name" value="LptD"/>
</dbReference>
<organism evidence="4 5">
    <name type="scientific">Chryseosolibacter indicus</name>
    <dbReference type="NCBI Taxonomy" id="2782351"/>
    <lineage>
        <taxon>Bacteria</taxon>
        <taxon>Pseudomonadati</taxon>
        <taxon>Bacteroidota</taxon>
        <taxon>Cytophagia</taxon>
        <taxon>Cytophagales</taxon>
        <taxon>Chryseotaleaceae</taxon>
        <taxon>Chryseosolibacter</taxon>
    </lineage>
</organism>
<dbReference type="Proteomes" id="UP000772618">
    <property type="component" value="Unassembled WGS sequence"/>
</dbReference>
<protein>
    <submittedName>
        <fullName evidence="4">LPS-assembly protein LptD</fullName>
    </submittedName>
</protein>
<comment type="caution">
    <text evidence="4">The sequence shown here is derived from an EMBL/GenBank/DDBJ whole genome shotgun (WGS) entry which is preliminary data.</text>
</comment>
<name>A0ABS5VVT2_9BACT</name>
<accession>A0ABS5VVT2</accession>
<dbReference type="PANTHER" id="PTHR30189:SF1">
    <property type="entry name" value="LPS-ASSEMBLY PROTEIN LPTD"/>
    <property type="match status" value="1"/>
</dbReference>
<evidence type="ECO:0000256" key="1">
    <source>
        <dbReference type="SAM" id="MobiDB-lite"/>
    </source>
</evidence>
<dbReference type="InterPro" id="IPR045659">
    <property type="entry name" value="LptD_2"/>
</dbReference>
<evidence type="ECO:0000313" key="5">
    <source>
        <dbReference type="Proteomes" id="UP000772618"/>
    </source>
</evidence>
<evidence type="ECO:0000313" key="4">
    <source>
        <dbReference type="EMBL" id="MBT1705543.1"/>
    </source>
</evidence>
<dbReference type="EMBL" id="JAHESD010000058">
    <property type="protein sequence ID" value="MBT1705543.1"/>
    <property type="molecule type" value="Genomic_DNA"/>
</dbReference>
<sequence>MQRSSFILLCFLITLCSAAFAQVEPRVKTPSGTLPVKNDTSGITPPDSVVTQPSDTLKKDSVQAPPPKGDIETTINYTARDSIRATMDNKMIWLYGEAKIKYGVIELEADEIVIDYANNTITAQSTKDSLGNRIGYPIFKNGSEVYETKGIIYNFKTKRARIKEVVTQQGEGYLHSGTAFKNEKNEIFSINNSYTTCNLEHPHFRIRATKTKAIPDDKIVAGPFYLEFNDIPLPAGFLFGMFPAQRESKSGIIFPSYGEERRRGFNFRNGGYFFDISEYIKLAVTGDIYSKGSHALYVNSNYMKRYAYNGSFNFSYSKNRITDRIEDRSVSNDFRLAWSHSPQSKGTGRFSASVNAATSTFNKNNNLMFGAPNDLYNSGLSNITTKLSSNVSYNKRFAGTPFSLGVNLSHNQDLQTRLVDLPLPNLTLNMTNIYPFQRKGVTGPLDNFSIGYSMAATNRITNNLGRLSPTAQRDSIAPFTLDNLSLFFRNAKNGMRHTIPVSYSFKALKFFTVSPSINYEERWYLERLNWVRNSENVYRADTTRGFNRIANYSFSTSLNTRIYGMYFFKNPNSRVKAIRHIINPSISFGYTPDFTKNINYFTPIRDTATQEITQYRSNHEGFVYGGSNTGRAGSIGFGIGNNLEMKVKSPKDTVERKVMLLNNLSLSSSYNLMADSFKLAPIGISANSNILDNLININVSATLDPYNYGYKNITDTEGNVIRRVETRQRGYAWNGGSLGRITSATLALSTNLNPKGRSKEQSMREKVAEADIPEADKQHIMANPNAYVDFDIPWSLNLGYSASYTHPVNQKASIVHSLQMSGDLSISEKWKINYTSGYDFKAKEITTTSIGIARELHCWQLNMNWVPFGYFTSYNITIAVKASVLQDLKLERRKPFQDRF</sequence>